<dbReference type="PANTHER" id="PTHR33116:SF79">
    <property type="entry name" value="REVERSE TRANSCRIPTASE DOMAIN, ZINC FINGER, CCHC-TYPE-RELATED"/>
    <property type="match status" value="1"/>
</dbReference>
<evidence type="ECO:0000313" key="1">
    <source>
        <dbReference type="EMBL" id="KAJ0210513.1"/>
    </source>
</evidence>
<organism evidence="1 2">
    <name type="scientific">Lactuca sativa</name>
    <name type="common">Garden lettuce</name>
    <dbReference type="NCBI Taxonomy" id="4236"/>
    <lineage>
        <taxon>Eukaryota</taxon>
        <taxon>Viridiplantae</taxon>
        <taxon>Streptophyta</taxon>
        <taxon>Embryophyta</taxon>
        <taxon>Tracheophyta</taxon>
        <taxon>Spermatophyta</taxon>
        <taxon>Magnoliopsida</taxon>
        <taxon>eudicotyledons</taxon>
        <taxon>Gunneridae</taxon>
        <taxon>Pentapetalae</taxon>
        <taxon>asterids</taxon>
        <taxon>campanulids</taxon>
        <taxon>Asterales</taxon>
        <taxon>Asteraceae</taxon>
        <taxon>Cichorioideae</taxon>
        <taxon>Cichorieae</taxon>
        <taxon>Lactucinae</taxon>
        <taxon>Lactuca</taxon>
    </lineage>
</organism>
<keyword evidence="2" id="KW-1185">Reference proteome</keyword>
<accession>A0A9R1VSM1</accession>
<sequence>MLTTRLKVNFNKSRVFGIGAMEGKTSNWANILGCEVGTFPFKYLGVLVGANMKTKKHWKIIIERFNSKLSTWKSKTISFSGWLTLLKSVLGNLPTYFFSLFIAPVAVTDALEKIRRNFLWGVEYVKRKIHWVSWHKIVASKTNGGLGVGSIRALNIILISLWCKVITCIHNLHNKPHDQIANKHLNGVWNNITSVRKDLIKHGMDVDDIFKLHVKSRGNTKFWYDK</sequence>
<protein>
    <recommendedName>
        <fullName evidence="3">Reverse transcriptase zinc-binding domain-containing protein</fullName>
    </recommendedName>
</protein>
<dbReference type="PANTHER" id="PTHR33116">
    <property type="entry name" value="REVERSE TRANSCRIPTASE ZINC-BINDING DOMAIN-CONTAINING PROTEIN-RELATED-RELATED"/>
    <property type="match status" value="1"/>
</dbReference>
<dbReference type="Proteomes" id="UP000235145">
    <property type="component" value="Unassembled WGS sequence"/>
</dbReference>
<proteinExistence type="predicted"/>
<comment type="caution">
    <text evidence="1">The sequence shown here is derived from an EMBL/GenBank/DDBJ whole genome shotgun (WGS) entry which is preliminary data.</text>
</comment>
<reference evidence="1 2" key="1">
    <citation type="journal article" date="2017" name="Nat. Commun.">
        <title>Genome assembly with in vitro proximity ligation data and whole-genome triplication in lettuce.</title>
        <authorList>
            <person name="Reyes-Chin-Wo S."/>
            <person name="Wang Z."/>
            <person name="Yang X."/>
            <person name="Kozik A."/>
            <person name="Arikit S."/>
            <person name="Song C."/>
            <person name="Xia L."/>
            <person name="Froenicke L."/>
            <person name="Lavelle D.O."/>
            <person name="Truco M.J."/>
            <person name="Xia R."/>
            <person name="Zhu S."/>
            <person name="Xu C."/>
            <person name="Xu H."/>
            <person name="Xu X."/>
            <person name="Cox K."/>
            <person name="Korf I."/>
            <person name="Meyers B.C."/>
            <person name="Michelmore R.W."/>
        </authorList>
    </citation>
    <scope>NUCLEOTIDE SEQUENCE [LARGE SCALE GENOMIC DNA]</scope>
    <source>
        <strain evidence="2">cv. Salinas</strain>
        <tissue evidence="1">Seedlings</tissue>
    </source>
</reference>
<dbReference type="EMBL" id="NBSK02000004">
    <property type="protein sequence ID" value="KAJ0210513.1"/>
    <property type="molecule type" value="Genomic_DNA"/>
</dbReference>
<evidence type="ECO:0008006" key="3">
    <source>
        <dbReference type="Google" id="ProtNLM"/>
    </source>
</evidence>
<dbReference type="AlphaFoldDB" id="A0A9R1VSM1"/>
<name>A0A9R1VSM1_LACSA</name>
<evidence type="ECO:0000313" key="2">
    <source>
        <dbReference type="Proteomes" id="UP000235145"/>
    </source>
</evidence>
<gene>
    <name evidence="1" type="ORF">LSAT_V11C400178610</name>
</gene>